<dbReference type="RefSeq" id="WP_101636667.1">
    <property type="nucleotide sequence ID" value="NZ_CAMPWA010000015.1"/>
</dbReference>
<comment type="caution">
    <text evidence="1">The sequence shown here is derived from an EMBL/GenBank/DDBJ whole genome shotgun (WGS) entry which is preliminary data.</text>
</comment>
<protein>
    <submittedName>
        <fullName evidence="1">Phosphoesterase</fullName>
    </submittedName>
</protein>
<evidence type="ECO:0000313" key="2">
    <source>
        <dbReference type="Proteomes" id="UP000234639"/>
    </source>
</evidence>
<proteinExistence type="predicted"/>
<name>A0A2I1NB94_9BACT</name>
<gene>
    <name evidence="1" type="ORF">CYJ41_01830</name>
</gene>
<dbReference type="InterPro" id="IPR029052">
    <property type="entry name" value="Metallo-depent_PP-like"/>
</dbReference>
<dbReference type="Gene3D" id="3.60.21.10">
    <property type="match status" value="1"/>
</dbReference>
<sequence>MIYFTSDLHFGHKNILEYCPNFRNFQSIDEMDEYLIYLWNKTVTPDDEIYNLGDFSFYNSVEKIKQILTRLNGKHSLILGNHDNLINENKDLFKNRYKNDGNLLLEEILNYKKLSIKINDVKENFILFHYPILEWDKKDHGSVLLYGHLHNNLASIKGRALNVGYDLHGKILSVYDVIEFVKDVKTLTNHHLSEMFLENQNLEDIKNLIKTIIKKINK</sequence>
<dbReference type="SUPFAM" id="SSF56300">
    <property type="entry name" value="Metallo-dependent phosphatases"/>
    <property type="match status" value="1"/>
</dbReference>
<organism evidence="1 2">
    <name type="scientific">Campylobacter ureolyticus</name>
    <dbReference type="NCBI Taxonomy" id="827"/>
    <lineage>
        <taxon>Bacteria</taxon>
        <taxon>Pseudomonadati</taxon>
        <taxon>Campylobacterota</taxon>
        <taxon>Epsilonproteobacteria</taxon>
        <taxon>Campylobacterales</taxon>
        <taxon>Campylobacteraceae</taxon>
        <taxon>Campylobacter</taxon>
    </lineage>
</organism>
<dbReference type="Proteomes" id="UP000234639">
    <property type="component" value="Unassembled WGS sequence"/>
</dbReference>
<dbReference type="EMBL" id="PKHU01000002">
    <property type="protein sequence ID" value="PKZ29653.1"/>
    <property type="molecule type" value="Genomic_DNA"/>
</dbReference>
<evidence type="ECO:0000313" key="1">
    <source>
        <dbReference type="EMBL" id="PKZ29653.1"/>
    </source>
</evidence>
<reference evidence="1 2" key="1">
    <citation type="submission" date="2017-12" db="EMBL/GenBank/DDBJ databases">
        <title>Phylogenetic diversity of female urinary microbiome.</title>
        <authorList>
            <person name="Thomas-White K."/>
            <person name="Wolfe A.J."/>
        </authorList>
    </citation>
    <scope>NUCLEOTIDE SEQUENCE [LARGE SCALE GENOMIC DNA]</scope>
    <source>
        <strain evidence="1 2">UMB0112</strain>
    </source>
</reference>
<dbReference type="AlphaFoldDB" id="A0A2I1NB94"/>
<accession>A0A2I1NB94</accession>